<dbReference type="EMBL" id="CAEZVW010000075">
    <property type="protein sequence ID" value="CAB4647979.1"/>
    <property type="molecule type" value="Genomic_DNA"/>
</dbReference>
<evidence type="ECO:0000313" key="3">
    <source>
        <dbReference type="EMBL" id="CAB4647979.1"/>
    </source>
</evidence>
<feature type="domain" description="DUF4395" evidence="2">
    <location>
        <begin position="17"/>
        <end position="146"/>
    </location>
</feature>
<dbReference type="AlphaFoldDB" id="A0A6J6KJD1"/>
<feature type="transmembrane region" description="Helical" evidence="1">
    <location>
        <begin position="90"/>
        <end position="111"/>
    </location>
</feature>
<keyword evidence="1" id="KW-0812">Transmembrane</keyword>
<evidence type="ECO:0000256" key="1">
    <source>
        <dbReference type="SAM" id="Phobius"/>
    </source>
</evidence>
<accession>A0A6J6KJD1</accession>
<protein>
    <submittedName>
        <fullName evidence="3">Unannotated protein</fullName>
    </submittedName>
</protein>
<evidence type="ECO:0000259" key="2">
    <source>
        <dbReference type="Pfam" id="PF14340"/>
    </source>
</evidence>
<sequence length="150" mass="15750">MIQDTSSLNIKQAPTIIDAGGPRFGAVLTSIVLATALATNNVWVIVAQAVVFAIGAIKGPQFTPYAFVFKNLVKPRLKKSGATEDVRPPQFAQTVGLLFALTAAAGSFAGLDAVFTIAVAFALAAAFLNAAFNFCLGCEIYLLLLRARSK</sequence>
<feature type="transmembrane region" description="Helical" evidence="1">
    <location>
        <begin position="21"/>
        <end position="39"/>
    </location>
</feature>
<feature type="transmembrane region" description="Helical" evidence="1">
    <location>
        <begin position="45"/>
        <end position="69"/>
    </location>
</feature>
<proteinExistence type="predicted"/>
<keyword evidence="1" id="KW-0472">Membrane</keyword>
<gene>
    <name evidence="3" type="ORF">UFOPK2157_01075</name>
</gene>
<dbReference type="Pfam" id="PF14340">
    <property type="entry name" value="DUF4395"/>
    <property type="match status" value="1"/>
</dbReference>
<keyword evidence="1" id="KW-1133">Transmembrane helix</keyword>
<reference evidence="3" key="1">
    <citation type="submission" date="2020-05" db="EMBL/GenBank/DDBJ databases">
        <authorList>
            <person name="Chiriac C."/>
            <person name="Salcher M."/>
            <person name="Ghai R."/>
            <person name="Kavagutti S V."/>
        </authorList>
    </citation>
    <scope>NUCLEOTIDE SEQUENCE</scope>
</reference>
<name>A0A6J6KJD1_9ZZZZ</name>
<organism evidence="3">
    <name type="scientific">freshwater metagenome</name>
    <dbReference type="NCBI Taxonomy" id="449393"/>
    <lineage>
        <taxon>unclassified sequences</taxon>
        <taxon>metagenomes</taxon>
        <taxon>ecological metagenomes</taxon>
    </lineage>
</organism>
<feature type="transmembrane region" description="Helical" evidence="1">
    <location>
        <begin position="117"/>
        <end position="144"/>
    </location>
</feature>
<dbReference type="InterPro" id="IPR025508">
    <property type="entry name" value="DUF4395"/>
</dbReference>